<dbReference type="SUPFAM" id="SSF53474">
    <property type="entry name" value="alpha/beta-Hydrolases"/>
    <property type="match status" value="1"/>
</dbReference>
<dbReference type="PRINTS" id="PR00111">
    <property type="entry name" value="ABHYDROLASE"/>
</dbReference>
<name>A0A7X1L082_9PSED</name>
<dbReference type="InterPro" id="IPR050266">
    <property type="entry name" value="AB_hydrolase_sf"/>
</dbReference>
<dbReference type="Proteomes" id="UP000526003">
    <property type="component" value="Unassembled WGS sequence"/>
</dbReference>
<gene>
    <name evidence="2" type="ORF">H7995_26155</name>
</gene>
<protein>
    <submittedName>
        <fullName evidence="2">Alpha/beta hydrolase</fullName>
    </submittedName>
</protein>
<proteinExistence type="predicted"/>
<dbReference type="InterPro" id="IPR000073">
    <property type="entry name" value="AB_hydrolase_1"/>
</dbReference>
<dbReference type="RefSeq" id="WP_057978290.1">
    <property type="nucleotide sequence ID" value="NZ_JACMYG010000044.1"/>
</dbReference>
<dbReference type="Pfam" id="PF00561">
    <property type="entry name" value="Abhydrolase_1"/>
    <property type="match status" value="1"/>
</dbReference>
<evidence type="ECO:0000313" key="2">
    <source>
        <dbReference type="EMBL" id="MBC2693277.1"/>
    </source>
</evidence>
<dbReference type="InterPro" id="IPR000639">
    <property type="entry name" value="Epox_hydrolase-like"/>
</dbReference>
<keyword evidence="2" id="KW-0378">Hydrolase</keyword>
<evidence type="ECO:0000259" key="1">
    <source>
        <dbReference type="Pfam" id="PF00561"/>
    </source>
</evidence>
<dbReference type="Gene3D" id="3.40.50.1820">
    <property type="entry name" value="alpha/beta hydrolase"/>
    <property type="match status" value="1"/>
</dbReference>
<dbReference type="EMBL" id="JACMYG010000044">
    <property type="protein sequence ID" value="MBC2693277.1"/>
    <property type="molecule type" value="Genomic_DNA"/>
</dbReference>
<feature type="domain" description="AB hydrolase-1" evidence="1">
    <location>
        <begin position="27"/>
        <end position="261"/>
    </location>
</feature>
<accession>A0A7X1L082</accession>
<keyword evidence="3" id="KW-1185">Reference proteome</keyword>
<dbReference type="InterPro" id="IPR029058">
    <property type="entry name" value="AB_hydrolase_fold"/>
</dbReference>
<dbReference type="GO" id="GO:0016787">
    <property type="term" value="F:hydrolase activity"/>
    <property type="evidence" value="ECO:0007669"/>
    <property type="project" value="UniProtKB-KW"/>
</dbReference>
<dbReference type="PANTHER" id="PTHR43798">
    <property type="entry name" value="MONOACYLGLYCEROL LIPASE"/>
    <property type="match status" value="1"/>
</dbReference>
<dbReference type="GO" id="GO:0016020">
    <property type="term" value="C:membrane"/>
    <property type="evidence" value="ECO:0007669"/>
    <property type="project" value="TreeGrafter"/>
</dbReference>
<dbReference type="AlphaFoldDB" id="A0A7X1L082"/>
<comment type="caution">
    <text evidence="2">The sequence shown here is derived from an EMBL/GenBank/DDBJ whole genome shotgun (WGS) entry which is preliminary data.</text>
</comment>
<evidence type="ECO:0000313" key="3">
    <source>
        <dbReference type="Proteomes" id="UP000526003"/>
    </source>
</evidence>
<dbReference type="PRINTS" id="PR00412">
    <property type="entry name" value="EPOXHYDRLASE"/>
</dbReference>
<dbReference type="PANTHER" id="PTHR43798:SF33">
    <property type="entry name" value="HYDROLASE, PUTATIVE (AFU_ORTHOLOGUE AFUA_2G14860)-RELATED"/>
    <property type="match status" value="1"/>
</dbReference>
<organism evidence="2 3">
    <name type="scientific">Pseudomonas kielensis</name>
    <dbReference type="NCBI Taxonomy" id="2762577"/>
    <lineage>
        <taxon>Bacteria</taxon>
        <taxon>Pseudomonadati</taxon>
        <taxon>Pseudomonadota</taxon>
        <taxon>Gammaproteobacteria</taxon>
        <taxon>Pseudomonadales</taxon>
        <taxon>Pseudomonadaceae</taxon>
        <taxon>Pseudomonas</taxon>
    </lineage>
</organism>
<sequence length="273" mass="30913">MISQISENHTYIDGHKIAFREQGEGSPVILIHGIPTNSLMWQSVMPKLATRHRVIALDLLNYGQSEKPKNADVSINAQSRMIVKFMNALGVRRADVVAHDIGGGIAQLIAVNYPEKIRKLVLMDSVCFDSWPIPEFKPLIEPGAEEAMSLDEFVAMMRRFMPQGVHNKAVMTDELINIYLEPWASEDGKRAFFRNLRRLNSEYTQSIAQALGNLVHHTLVIWGDQDPFQKPEYAQKLTDAIPDAELAWIKDAGHWLIDEKPDEIADRINQFLG</sequence>
<reference evidence="2 3" key="1">
    <citation type="submission" date="2020-08" db="EMBL/GenBank/DDBJ databases">
        <title>Pseudomonas sp. nov.</title>
        <authorList>
            <person name="Gieschler S."/>
            <person name="Fiedler G."/>
            <person name="Brinks E."/>
            <person name="Boehnlein C."/>
            <person name="Franz C.M.A.P."/>
            <person name="Kabisch J."/>
        </authorList>
    </citation>
    <scope>NUCLEOTIDE SEQUENCE [LARGE SCALE GENOMIC DNA]</scope>
    <source>
        <strain evidence="2 3">MBT-1</strain>
    </source>
</reference>